<dbReference type="PANTHER" id="PTHR36729:SF2">
    <property type="entry name" value="EXPRESSED PROTEIN"/>
    <property type="match status" value="1"/>
</dbReference>
<dbReference type="Pfam" id="PF24869">
    <property type="entry name" value="DUF7734"/>
    <property type="match status" value="1"/>
</dbReference>
<reference evidence="2" key="1">
    <citation type="submission" date="2018-10" db="EMBL/GenBank/DDBJ databases">
        <title>Population genomic analysis revealed the cold adaptation of white poplar.</title>
        <authorList>
            <person name="Liu Y.-J."/>
        </authorList>
    </citation>
    <scope>NUCLEOTIDE SEQUENCE [LARGE SCALE GENOMIC DNA]</scope>
    <source>
        <strain evidence="2">PAL-ZL1</strain>
    </source>
</reference>
<sequence length="173" mass="19427">MSKHTARGWVTPSSYSTLQPTLSMTNIPIFNSTAATISTIKAVKLSTQEIPAARCRARRRPVRYEDEDEDDREEEYGHNLEIAMLEFYSQSAIGEALLVHAIVDEQEVEVLIFKGFSSCLSYGTSPDPSKSVLPARAVIKSIDRIKGPFNPSNIEYLEKDLTWEAFKSRLSPK</sequence>
<proteinExistence type="predicted"/>
<dbReference type="PANTHER" id="PTHR36729">
    <property type="entry name" value="EXPRESSED PROTEIN"/>
    <property type="match status" value="1"/>
</dbReference>
<evidence type="ECO:0000259" key="1">
    <source>
        <dbReference type="Pfam" id="PF24869"/>
    </source>
</evidence>
<dbReference type="AlphaFoldDB" id="A0A4U5NJR3"/>
<dbReference type="GO" id="GO:0009507">
    <property type="term" value="C:chloroplast"/>
    <property type="evidence" value="ECO:0007669"/>
    <property type="project" value="TreeGrafter"/>
</dbReference>
<gene>
    <name evidence="2" type="ORF">D5086_0000263000</name>
</gene>
<dbReference type="STRING" id="43335.A0A4U5NJR3"/>
<name>A0A4U5NJR3_POPAL</name>
<evidence type="ECO:0000313" key="2">
    <source>
        <dbReference type="EMBL" id="TKR83529.1"/>
    </source>
</evidence>
<protein>
    <recommendedName>
        <fullName evidence="1">DUF7734 domain-containing protein</fullName>
    </recommendedName>
</protein>
<dbReference type="EMBL" id="RCHU01001022">
    <property type="protein sequence ID" value="TKR83529.1"/>
    <property type="molecule type" value="Genomic_DNA"/>
</dbReference>
<feature type="domain" description="DUF7734" evidence="1">
    <location>
        <begin position="83"/>
        <end position="170"/>
    </location>
</feature>
<organism evidence="2">
    <name type="scientific">Populus alba</name>
    <name type="common">White poplar</name>
    <dbReference type="NCBI Taxonomy" id="43335"/>
    <lineage>
        <taxon>Eukaryota</taxon>
        <taxon>Viridiplantae</taxon>
        <taxon>Streptophyta</taxon>
        <taxon>Embryophyta</taxon>
        <taxon>Tracheophyta</taxon>
        <taxon>Spermatophyta</taxon>
        <taxon>Magnoliopsida</taxon>
        <taxon>eudicotyledons</taxon>
        <taxon>Gunneridae</taxon>
        <taxon>Pentapetalae</taxon>
        <taxon>rosids</taxon>
        <taxon>fabids</taxon>
        <taxon>Malpighiales</taxon>
        <taxon>Salicaceae</taxon>
        <taxon>Saliceae</taxon>
        <taxon>Populus</taxon>
    </lineage>
</organism>
<dbReference type="InterPro" id="IPR056636">
    <property type="entry name" value="DUF7734"/>
</dbReference>
<accession>A0A4U5NJR3</accession>
<comment type="caution">
    <text evidence="2">The sequence shown here is derived from an EMBL/GenBank/DDBJ whole genome shotgun (WGS) entry which is preliminary data.</text>
</comment>